<dbReference type="EMBL" id="BMZA01000001">
    <property type="protein sequence ID" value="GGY94376.1"/>
    <property type="molecule type" value="Genomic_DNA"/>
</dbReference>
<comment type="subcellular location">
    <subcellularLocation>
        <location evidence="11">Cell membrane</location>
        <topology evidence="11">Single-pass membrane protein</topology>
    </subcellularLocation>
</comment>
<dbReference type="GO" id="GO:0008556">
    <property type="term" value="F:P-type potassium transmembrane transporter activity"/>
    <property type="evidence" value="ECO:0007669"/>
    <property type="project" value="InterPro"/>
</dbReference>
<keyword evidence="10 11" id="KW-0472">Membrane</keyword>
<evidence type="ECO:0000256" key="8">
    <source>
        <dbReference type="ARBA" id="ARBA00022989"/>
    </source>
</evidence>
<comment type="similarity">
    <text evidence="11">Belongs to the KdpC family.</text>
</comment>
<dbReference type="PANTHER" id="PTHR30042:SF2">
    <property type="entry name" value="POTASSIUM-TRANSPORTING ATPASE KDPC SUBUNIT"/>
    <property type="match status" value="1"/>
</dbReference>
<dbReference type="RefSeq" id="WP_189619643.1">
    <property type="nucleotide sequence ID" value="NZ_BMZA01000001.1"/>
</dbReference>
<proteinExistence type="inferred from homology"/>
<keyword evidence="6 11" id="KW-0067">ATP-binding</keyword>
<dbReference type="NCBIfam" id="NF001454">
    <property type="entry name" value="PRK00315.1"/>
    <property type="match status" value="1"/>
</dbReference>
<evidence type="ECO:0000256" key="5">
    <source>
        <dbReference type="ARBA" id="ARBA00022741"/>
    </source>
</evidence>
<dbReference type="GO" id="GO:0005524">
    <property type="term" value="F:ATP binding"/>
    <property type="evidence" value="ECO:0007669"/>
    <property type="project" value="UniProtKB-UniRule"/>
</dbReference>
<dbReference type="PIRSF" id="PIRSF001296">
    <property type="entry name" value="K_ATPase_KdpC"/>
    <property type="match status" value="1"/>
</dbReference>
<dbReference type="NCBIfam" id="TIGR00681">
    <property type="entry name" value="kdpC"/>
    <property type="match status" value="1"/>
</dbReference>
<evidence type="ECO:0000256" key="6">
    <source>
        <dbReference type="ARBA" id="ARBA00022840"/>
    </source>
</evidence>
<keyword evidence="9 11" id="KW-0406">Ion transport</keyword>
<evidence type="ECO:0000256" key="9">
    <source>
        <dbReference type="ARBA" id="ARBA00023065"/>
    </source>
</evidence>
<reference evidence="12" key="1">
    <citation type="journal article" date="2014" name="Int. J. Syst. Evol. Microbiol.">
        <title>Complete genome sequence of Corynebacterium casei LMG S-19264T (=DSM 44701T), isolated from a smear-ripened cheese.</title>
        <authorList>
            <consortium name="US DOE Joint Genome Institute (JGI-PGF)"/>
            <person name="Walter F."/>
            <person name="Albersmeier A."/>
            <person name="Kalinowski J."/>
            <person name="Ruckert C."/>
        </authorList>
    </citation>
    <scope>NUCLEOTIDE SEQUENCE</scope>
    <source>
        <strain evidence="12">KCTC 32255</strain>
    </source>
</reference>
<comment type="subunit">
    <text evidence="11">The system is composed of three essential subunits: KdpA, KdpB and KdpC.</text>
</comment>
<name>A0A918PA87_9SPHN</name>
<evidence type="ECO:0000256" key="2">
    <source>
        <dbReference type="ARBA" id="ARBA00022475"/>
    </source>
</evidence>
<evidence type="ECO:0000313" key="12">
    <source>
        <dbReference type="EMBL" id="GGY94376.1"/>
    </source>
</evidence>
<keyword evidence="2 11" id="KW-1003">Cell membrane</keyword>
<keyword evidence="7 11" id="KW-0630">Potassium</keyword>
<dbReference type="GO" id="GO:0005886">
    <property type="term" value="C:plasma membrane"/>
    <property type="evidence" value="ECO:0007669"/>
    <property type="project" value="UniProtKB-SubCell"/>
</dbReference>
<dbReference type="InterPro" id="IPR003820">
    <property type="entry name" value="KdpC"/>
</dbReference>
<dbReference type="HAMAP" id="MF_00276">
    <property type="entry name" value="KdpC"/>
    <property type="match status" value="1"/>
</dbReference>
<evidence type="ECO:0000256" key="1">
    <source>
        <dbReference type="ARBA" id="ARBA00022448"/>
    </source>
</evidence>
<accession>A0A918PA87</accession>
<evidence type="ECO:0000256" key="11">
    <source>
        <dbReference type="HAMAP-Rule" id="MF_00276"/>
    </source>
</evidence>
<comment type="function">
    <text evidence="11">Part of the high-affinity ATP-driven potassium transport (or Kdp) system, which catalyzes the hydrolysis of ATP coupled with the electrogenic transport of potassium into the cytoplasm. This subunit acts as a catalytic chaperone that increases the ATP-binding affinity of the ATP-hydrolyzing subunit KdpB by the formation of a transient KdpB/KdpC/ATP ternary complex.</text>
</comment>
<keyword evidence="3 11" id="KW-0633">Potassium transport</keyword>
<evidence type="ECO:0000256" key="3">
    <source>
        <dbReference type="ARBA" id="ARBA00022538"/>
    </source>
</evidence>
<evidence type="ECO:0000256" key="10">
    <source>
        <dbReference type="ARBA" id="ARBA00023136"/>
    </source>
</evidence>
<evidence type="ECO:0000256" key="4">
    <source>
        <dbReference type="ARBA" id="ARBA00022692"/>
    </source>
</evidence>
<gene>
    <name evidence="11 12" type="primary">kdpC</name>
    <name evidence="12" type="ORF">GCM10011614_06730</name>
</gene>
<dbReference type="AlphaFoldDB" id="A0A918PA87"/>
<dbReference type="Pfam" id="PF02669">
    <property type="entry name" value="KdpC"/>
    <property type="match status" value="1"/>
</dbReference>
<evidence type="ECO:0000313" key="13">
    <source>
        <dbReference type="Proteomes" id="UP000648075"/>
    </source>
</evidence>
<evidence type="ECO:0000256" key="7">
    <source>
        <dbReference type="ARBA" id="ARBA00022958"/>
    </source>
</evidence>
<dbReference type="Proteomes" id="UP000648075">
    <property type="component" value="Unassembled WGS sequence"/>
</dbReference>
<keyword evidence="13" id="KW-1185">Reference proteome</keyword>
<keyword evidence="8 11" id="KW-1133">Transmembrane helix</keyword>
<sequence>MTKEFSAALRPAIVLTVLFALLLGIAYPLALTGIAQVVFPGAANGSLIARDGRIVGSHLIGQGFTADRYFHGRPSAAGKGYDATASAGSNLGPTSQALADRVKGDVAALGAVPGVSVPADLVTTSASGLDPHVSPDAAYWQASRVARARGMDEAALRRMIAAHTEGPALGFLGEPRVNVLELNLALDKAAGARKH</sequence>
<keyword evidence="1 11" id="KW-0813">Transport</keyword>
<comment type="caution">
    <text evidence="12">The sequence shown here is derived from an EMBL/GenBank/DDBJ whole genome shotgun (WGS) entry which is preliminary data.</text>
</comment>
<dbReference type="PANTHER" id="PTHR30042">
    <property type="entry name" value="POTASSIUM-TRANSPORTING ATPASE C CHAIN"/>
    <property type="match status" value="1"/>
</dbReference>
<protein>
    <recommendedName>
        <fullName evidence="11">Potassium-transporting ATPase KdpC subunit</fullName>
    </recommendedName>
    <alternativeName>
        <fullName evidence="11">ATP phosphohydrolase [potassium-transporting] C chain</fullName>
    </alternativeName>
    <alternativeName>
        <fullName evidence="11">Potassium-binding and translocating subunit C</fullName>
    </alternativeName>
    <alternativeName>
        <fullName evidence="11">Potassium-translocating ATPase C chain</fullName>
    </alternativeName>
</protein>
<organism evidence="12 13">
    <name type="scientific">Novosphingobium colocasiae</name>
    <dbReference type="NCBI Taxonomy" id="1256513"/>
    <lineage>
        <taxon>Bacteria</taxon>
        <taxon>Pseudomonadati</taxon>
        <taxon>Pseudomonadota</taxon>
        <taxon>Alphaproteobacteria</taxon>
        <taxon>Sphingomonadales</taxon>
        <taxon>Sphingomonadaceae</taxon>
        <taxon>Novosphingobium</taxon>
    </lineage>
</organism>
<reference evidence="12" key="2">
    <citation type="submission" date="2020-09" db="EMBL/GenBank/DDBJ databases">
        <authorList>
            <person name="Sun Q."/>
            <person name="Kim S."/>
        </authorList>
    </citation>
    <scope>NUCLEOTIDE SEQUENCE</scope>
    <source>
        <strain evidence="12">KCTC 32255</strain>
    </source>
</reference>
<keyword evidence="5 11" id="KW-0547">Nucleotide-binding</keyword>
<keyword evidence="4 11" id="KW-0812">Transmembrane</keyword>